<dbReference type="PROSITE" id="PS00680">
    <property type="entry name" value="MAP_1"/>
    <property type="match status" value="1"/>
</dbReference>
<reference evidence="13" key="2">
    <citation type="submission" date="2025-09" db="UniProtKB">
        <authorList>
            <consortium name="Ensembl"/>
        </authorList>
    </citation>
    <scope>IDENTIFICATION</scope>
</reference>
<evidence type="ECO:0000256" key="8">
    <source>
        <dbReference type="ARBA" id="ARBA00022833"/>
    </source>
</evidence>
<keyword evidence="8" id="KW-0862">Zinc</keyword>
<name>A0A8C4N6B1_EPTBU</name>
<accession>A0A8C4N6B1</accession>
<protein>
    <recommendedName>
        <fullName evidence="11">Methionine aminopeptidase</fullName>
        <ecNumber evidence="11">3.4.11.18</ecNumber>
    </recommendedName>
</protein>
<keyword evidence="14" id="KW-1185">Reference proteome</keyword>
<dbReference type="GO" id="GO:0004239">
    <property type="term" value="F:initiator methionyl aminopeptidase activity"/>
    <property type="evidence" value="ECO:0007669"/>
    <property type="project" value="UniProtKB-UniRule"/>
</dbReference>
<dbReference type="GeneTree" id="ENSGT00940000158205"/>
<feature type="binding site" evidence="9">
    <location>
        <position position="328"/>
    </location>
    <ligand>
        <name>Zn(2+)</name>
        <dbReference type="ChEBI" id="CHEBI:29105"/>
        <label>4</label>
        <note>catalytic</note>
    </ligand>
</feature>
<feature type="binding site" evidence="9">
    <location>
        <position position="232"/>
    </location>
    <ligand>
        <name>Zn(2+)</name>
        <dbReference type="ChEBI" id="CHEBI:29105"/>
        <label>3</label>
    </ligand>
</feature>
<dbReference type="AlphaFoldDB" id="A0A8C4N6B1"/>
<evidence type="ECO:0000256" key="4">
    <source>
        <dbReference type="ARBA" id="ARBA00022670"/>
    </source>
</evidence>
<dbReference type="Pfam" id="PF00557">
    <property type="entry name" value="Peptidase_M24"/>
    <property type="match status" value="1"/>
</dbReference>
<dbReference type="HAMAP" id="MF_01974">
    <property type="entry name" value="MetAP_1"/>
    <property type="match status" value="1"/>
</dbReference>
<comment type="subcellular location">
    <subcellularLocation>
        <location evidence="1 9">Cytoplasm</location>
    </subcellularLocation>
</comment>
<feature type="domain" description="C6H2-type" evidence="12">
    <location>
        <begin position="8"/>
        <end position="61"/>
    </location>
</feature>
<dbReference type="GO" id="GO:0008270">
    <property type="term" value="F:zinc ion binding"/>
    <property type="evidence" value="ECO:0007669"/>
    <property type="project" value="UniProtKB-KW"/>
</dbReference>
<keyword evidence="6 10" id="KW-0863">Zinc-finger</keyword>
<keyword evidence="5 9" id="KW-0479">Metal-binding</keyword>
<feature type="binding site" evidence="9">
    <location>
        <position position="295"/>
    </location>
    <ligand>
        <name>Zn(2+)</name>
        <dbReference type="ChEBI" id="CHEBI:29105"/>
        <label>4</label>
        <note>catalytic</note>
    </ligand>
</feature>
<organism evidence="13 14">
    <name type="scientific">Eptatretus burgeri</name>
    <name type="common">Inshore hagfish</name>
    <dbReference type="NCBI Taxonomy" id="7764"/>
    <lineage>
        <taxon>Eukaryota</taxon>
        <taxon>Metazoa</taxon>
        <taxon>Chordata</taxon>
        <taxon>Craniata</taxon>
        <taxon>Vertebrata</taxon>
        <taxon>Cyclostomata</taxon>
        <taxon>Myxini</taxon>
        <taxon>Myxiniformes</taxon>
        <taxon>Myxinidae</taxon>
        <taxon>Eptatretinae</taxon>
        <taxon>Eptatretus</taxon>
    </lineage>
</organism>
<dbReference type="CDD" id="cd01086">
    <property type="entry name" value="MetAP1"/>
    <property type="match status" value="1"/>
</dbReference>
<dbReference type="Ensembl" id="ENSEBUT00000003266.1">
    <property type="protein sequence ID" value="ENSEBUP00000002904.1"/>
    <property type="gene ID" value="ENSEBUG00000002179.1"/>
</dbReference>
<comment type="cofactor">
    <cofactor evidence="9">
        <name>Zn(2+)</name>
        <dbReference type="ChEBI" id="CHEBI:29105"/>
    </cofactor>
    <cofactor evidence="9">
        <name>Co(2+)</name>
        <dbReference type="ChEBI" id="CHEBI:48828"/>
    </cofactor>
    <cofactor evidence="9">
        <name>Mn(2+)</name>
        <dbReference type="ChEBI" id="CHEBI:29035"/>
    </cofactor>
    <cofactor evidence="9">
        <name>Fe(2+)</name>
        <dbReference type="ChEBI" id="CHEBI:29033"/>
    </cofactor>
    <text evidence="9">Binds 2 divalent metal cations per subunit. Has a high-affinity and a low affinity metal-binding site. The true nature of the physiological cofactor is under debate. The enzyme is active with zinc, cobalt, manganese or divalent iron ions. Has high activity with zinc; zinc cofactor is transferred into the active site region by the ZNG1 zinc chaperone.</text>
</comment>
<dbReference type="PANTHER" id="PTHR43330">
    <property type="entry name" value="METHIONINE AMINOPEPTIDASE"/>
    <property type="match status" value="1"/>
</dbReference>
<dbReference type="SUPFAM" id="SSF55920">
    <property type="entry name" value="Creatinase/aminopeptidase"/>
    <property type="match status" value="1"/>
</dbReference>
<dbReference type="GO" id="GO:0005829">
    <property type="term" value="C:cytosol"/>
    <property type="evidence" value="ECO:0007669"/>
    <property type="project" value="TreeGrafter"/>
</dbReference>
<reference evidence="13" key="1">
    <citation type="submission" date="2025-08" db="UniProtKB">
        <authorList>
            <consortium name="Ensembl"/>
        </authorList>
    </citation>
    <scope>IDENTIFICATION</scope>
</reference>
<evidence type="ECO:0000256" key="6">
    <source>
        <dbReference type="ARBA" id="ARBA00022771"/>
    </source>
</evidence>
<dbReference type="PANTHER" id="PTHR43330:SF7">
    <property type="entry name" value="METHIONINE AMINOPEPTIDASE 1"/>
    <property type="match status" value="1"/>
</dbReference>
<evidence type="ECO:0000313" key="13">
    <source>
        <dbReference type="Ensembl" id="ENSEBUP00000002904.1"/>
    </source>
</evidence>
<dbReference type="InterPro" id="IPR036005">
    <property type="entry name" value="Creatinase/aminopeptidase-like"/>
</dbReference>
<evidence type="ECO:0000256" key="1">
    <source>
        <dbReference type="ARBA" id="ARBA00004496"/>
    </source>
</evidence>
<comment type="function">
    <text evidence="9 11">Cotranslationally removes the N-terminal methionine from nascent proteins. The N-terminal methionine is often cleaved when the second residue in the primary sequence is small and uncharged (Met-Ala-, Cys, Gly, Pro, Ser, Thr, or Val).</text>
</comment>
<dbReference type="PRINTS" id="PR00599">
    <property type="entry name" value="MAPEPTIDASE"/>
</dbReference>
<dbReference type="NCBIfam" id="TIGR00500">
    <property type="entry name" value="met_pdase_I"/>
    <property type="match status" value="1"/>
</dbReference>
<comment type="cofactor">
    <cofactor evidence="11">
        <name>Co(2+)</name>
        <dbReference type="ChEBI" id="CHEBI:48828"/>
    </cofactor>
    <cofactor evidence="11">
        <name>Zn(2+)</name>
        <dbReference type="ChEBI" id="CHEBI:29105"/>
    </cofactor>
    <cofactor evidence="11">
        <name>Mn(2+)</name>
        <dbReference type="ChEBI" id="CHEBI:29035"/>
    </cofactor>
    <cofactor evidence="11">
        <name>Fe(2+)</name>
        <dbReference type="ChEBI" id="CHEBI:29033"/>
    </cofactor>
    <text evidence="11">Binds 2 divalent metal cations per subunit. Has a high-affinity and a low affinity metal-binding site. The true nature of the physiological cofactor is under debate. The enzyme is active with cobalt, zinc, manganese or divalent iron ions.</text>
</comment>
<evidence type="ECO:0000256" key="5">
    <source>
        <dbReference type="ARBA" id="ARBA00022723"/>
    </source>
</evidence>
<dbReference type="OMA" id="FYGDHAY"/>
<feature type="binding site" evidence="9">
    <location>
        <position position="359"/>
    </location>
    <ligand>
        <name>Zn(2+)</name>
        <dbReference type="ChEBI" id="CHEBI:29105"/>
        <label>4</label>
        <note>catalytic</note>
    </ligand>
</feature>
<dbReference type="Proteomes" id="UP000694388">
    <property type="component" value="Unplaced"/>
</dbReference>
<feature type="binding site" evidence="9">
    <location>
        <position position="204"/>
    </location>
    <ligand>
        <name>a protein</name>
        <dbReference type="ChEBI" id="CHEBI:16541"/>
    </ligand>
    <ligandPart>
        <name>N-terminal L-methionine residue</name>
        <dbReference type="ChEBI" id="CHEBI:64731"/>
    </ligandPart>
</feature>
<evidence type="ECO:0000256" key="3">
    <source>
        <dbReference type="ARBA" id="ARBA00022490"/>
    </source>
</evidence>
<keyword evidence="4 9" id="KW-0645">Protease</keyword>
<evidence type="ECO:0000313" key="14">
    <source>
        <dbReference type="Proteomes" id="UP000694388"/>
    </source>
</evidence>
<comment type="similarity">
    <text evidence="9 10">Belongs to the peptidase M24A family. Methionine aminopeptidase type 1 subfamily.</text>
</comment>
<dbReference type="FunFam" id="3.90.230.10:FF:000010">
    <property type="entry name" value="Methionine aminopeptidase"/>
    <property type="match status" value="1"/>
</dbReference>
<dbReference type="PROSITE" id="PS52013">
    <property type="entry name" value="ZF_C6H2"/>
    <property type="match status" value="1"/>
</dbReference>
<evidence type="ECO:0000256" key="9">
    <source>
        <dbReference type="HAMAP-Rule" id="MF_03174"/>
    </source>
</evidence>
<keyword evidence="3 9" id="KW-0963">Cytoplasm</keyword>
<evidence type="ECO:0000256" key="7">
    <source>
        <dbReference type="ARBA" id="ARBA00022801"/>
    </source>
</evidence>
<dbReference type="Pfam" id="PF15801">
    <property type="entry name" value="zf-C6H2"/>
    <property type="match status" value="1"/>
</dbReference>
<dbReference type="GO" id="GO:0006508">
    <property type="term" value="P:proteolysis"/>
    <property type="evidence" value="ECO:0007669"/>
    <property type="project" value="UniProtKB-KW"/>
</dbReference>
<comment type="subunit">
    <text evidence="9">Associates with the 60S ribosomal subunit of the 80S translational complex.</text>
</comment>
<dbReference type="EC" id="3.4.11.18" evidence="11"/>
<feature type="binding site" evidence="9">
    <location>
        <position position="232"/>
    </location>
    <ligand>
        <name>Zn(2+)</name>
        <dbReference type="ChEBI" id="CHEBI:29105"/>
        <label>4</label>
        <note>catalytic</note>
    </ligand>
</feature>
<proteinExistence type="inferred from homology"/>
<dbReference type="InterPro" id="IPR000994">
    <property type="entry name" value="Pept_M24"/>
</dbReference>
<dbReference type="GO" id="GO:0006882">
    <property type="term" value="P:intracellular zinc ion homeostasis"/>
    <property type="evidence" value="ECO:0007669"/>
    <property type="project" value="Ensembl"/>
</dbReference>
<evidence type="ECO:0000259" key="12">
    <source>
        <dbReference type="PROSITE" id="PS52013"/>
    </source>
</evidence>
<comment type="catalytic activity">
    <reaction evidence="9 11">
        <text>Release of N-terminal amino acids, preferentially methionine, from peptides and arylamides.</text>
        <dbReference type="EC" id="3.4.11.18"/>
    </reaction>
</comment>
<feature type="binding site" evidence="9">
    <location>
        <position position="359"/>
    </location>
    <ligand>
        <name>Zn(2+)</name>
        <dbReference type="ChEBI" id="CHEBI:29105"/>
        <label>3</label>
    </ligand>
</feature>
<dbReference type="Gene3D" id="3.90.230.10">
    <property type="entry name" value="Creatinase/methionine aminopeptidase superfamily"/>
    <property type="match status" value="1"/>
</dbReference>
<sequence length="388" mass="43698">MASTKTQNQVCETEECLNAAKLQCPTCIKLGVQSSFFCSQECFKGSWDVHKKVHKKAKEIKAKKEEAKSVFNAVVSDPFFNYHYTGLMRPWYPLSPKREVPCHIIRPDYGTHPQGISRTEREVRGSTQIKVLAPEEIEGMRVACRLGREVLDIAARMIRPGVTTDAIDSVVHEACVERNCYPSPLNYYNFPKSCCTSVNEVICHGIPDQRPLLDGDIINVDITVYHGGFHGDLNETFFVGKVDEASKKLVRVAYESLMHAIAEVKPGTRYRDLGNVIQKHTQMHGFSVVRSYCGHGIHRLFHTAPNVPHYAKNKAIGVMKSGHVFTIEPMISEGTWQDETWPDLWTAVTKDGRRSAQFEHTLLVTDIGCDILTRRPDADGLPHFLTQS</sequence>
<keyword evidence="7 9" id="KW-0378">Hydrolase</keyword>
<evidence type="ECO:0000256" key="11">
    <source>
        <dbReference type="RuleBase" id="RU003653"/>
    </source>
</evidence>
<feature type="binding site" evidence="9">
    <location>
        <position position="221"/>
    </location>
    <ligand>
        <name>Zn(2+)</name>
        <dbReference type="ChEBI" id="CHEBI:29105"/>
        <label>3</label>
    </ligand>
</feature>
<dbReference type="InterPro" id="IPR031615">
    <property type="entry name" value="Zfn-C6H2"/>
</dbReference>
<feature type="binding site" evidence="9">
    <location>
        <position position="302"/>
    </location>
    <ligand>
        <name>a protein</name>
        <dbReference type="ChEBI" id="CHEBI:16541"/>
    </ligand>
    <ligandPart>
        <name>N-terminal L-methionine residue</name>
        <dbReference type="ChEBI" id="CHEBI:64731"/>
    </ligandPart>
</feature>
<dbReference type="GO" id="GO:0070006">
    <property type="term" value="F:metalloaminopeptidase activity"/>
    <property type="evidence" value="ECO:0007669"/>
    <property type="project" value="UniProtKB-UniRule"/>
</dbReference>
<evidence type="ECO:0000256" key="10">
    <source>
        <dbReference type="PROSITE-ProRule" id="PRU01357"/>
    </source>
</evidence>
<keyword evidence="2 9" id="KW-0031">Aminopeptidase</keyword>
<dbReference type="InterPro" id="IPR002467">
    <property type="entry name" value="Pept_M24A_MAP1"/>
</dbReference>
<dbReference type="InterPro" id="IPR001714">
    <property type="entry name" value="Pept_M24_MAP"/>
</dbReference>
<evidence type="ECO:0000256" key="2">
    <source>
        <dbReference type="ARBA" id="ARBA00022438"/>
    </source>
</evidence>